<reference evidence="1" key="1">
    <citation type="submission" date="2014-11" db="EMBL/GenBank/DDBJ databases">
        <authorList>
            <person name="Amaro Gonzalez C."/>
        </authorList>
    </citation>
    <scope>NUCLEOTIDE SEQUENCE</scope>
</reference>
<protein>
    <submittedName>
        <fullName evidence="1">Uncharacterized protein</fullName>
    </submittedName>
</protein>
<name>A0A0E9VL13_ANGAN</name>
<evidence type="ECO:0000313" key="1">
    <source>
        <dbReference type="EMBL" id="JAH77908.1"/>
    </source>
</evidence>
<reference evidence="1" key="2">
    <citation type="journal article" date="2015" name="Fish Shellfish Immunol.">
        <title>Early steps in the European eel (Anguilla anguilla)-Vibrio vulnificus interaction in the gills: Role of the RtxA13 toxin.</title>
        <authorList>
            <person name="Callol A."/>
            <person name="Pajuelo D."/>
            <person name="Ebbesson L."/>
            <person name="Teles M."/>
            <person name="MacKenzie S."/>
            <person name="Amaro C."/>
        </authorList>
    </citation>
    <scope>NUCLEOTIDE SEQUENCE</scope>
</reference>
<accession>A0A0E9VL13</accession>
<proteinExistence type="predicted"/>
<dbReference type="EMBL" id="GBXM01030669">
    <property type="protein sequence ID" value="JAH77908.1"/>
    <property type="molecule type" value="Transcribed_RNA"/>
</dbReference>
<organism evidence="1">
    <name type="scientific">Anguilla anguilla</name>
    <name type="common">European freshwater eel</name>
    <name type="synonym">Muraena anguilla</name>
    <dbReference type="NCBI Taxonomy" id="7936"/>
    <lineage>
        <taxon>Eukaryota</taxon>
        <taxon>Metazoa</taxon>
        <taxon>Chordata</taxon>
        <taxon>Craniata</taxon>
        <taxon>Vertebrata</taxon>
        <taxon>Euteleostomi</taxon>
        <taxon>Actinopterygii</taxon>
        <taxon>Neopterygii</taxon>
        <taxon>Teleostei</taxon>
        <taxon>Anguilliformes</taxon>
        <taxon>Anguillidae</taxon>
        <taxon>Anguilla</taxon>
    </lineage>
</organism>
<sequence>MSVRRLLL</sequence>